<organism evidence="2 3">
    <name type="scientific">Planosporangium flavigriseum</name>
    <dbReference type="NCBI Taxonomy" id="373681"/>
    <lineage>
        <taxon>Bacteria</taxon>
        <taxon>Bacillati</taxon>
        <taxon>Actinomycetota</taxon>
        <taxon>Actinomycetes</taxon>
        <taxon>Micromonosporales</taxon>
        <taxon>Micromonosporaceae</taxon>
        <taxon>Planosporangium</taxon>
    </lineage>
</organism>
<comment type="caution">
    <text evidence="2">The sequence shown here is derived from an EMBL/GenBank/DDBJ whole genome shotgun (WGS) entry which is preliminary data.</text>
</comment>
<evidence type="ECO:0000259" key="1">
    <source>
        <dbReference type="Pfam" id="PF00582"/>
    </source>
</evidence>
<dbReference type="Proteomes" id="UP000653674">
    <property type="component" value="Unassembled WGS sequence"/>
</dbReference>
<dbReference type="Gene3D" id="3.40.50.12370">
    <property type="match status" value="1"/>
</dbReference>
<dbReference type="SUPFAM" id="SSF52402">
    <property type="entry name" value="Adenine nucleotide alpha hydrolases-like"/>
    <property type="match status" value="1"/>
</dbReference>
<proteinExistence type="predicted"/>
<accession>A0A8J3LYK1</accession>
<name>A0A8J3LYK1_9ACTN</name>
<reference evidence="2" key="1">
    <citation type="submission" date="2021-01" db="EMBL/GenBank/DDBJ databases">
        <title>Whole genome shotgun sequence of Planosporangium flavigriseum NBRC 105377.</title>
        <authorList>
            <person name="Komaki H."/>
            <person name="Tamura T."/>
        </authorList>
    </citation>
    <scope>NUCLEOTIDE SEQUENCE</scope>
    <source>
        <strain evidence="2">NBRC 105377</strain>
    </source>
</reference>
<sequence length="159" mass="16576">MKILVWLAEGTWEACVDAARDLLDGQVTLLHVIDESLAAAIAAPPTALLGRGTPPATTDLLAAAQQALLDAGAARLGRPAARLPRHGRPEREVVAASADADVLVLARDGDRSRLGPRSLGHATRFVVDHAPCQVLLVWPDQPPALTTVPPPPPNGPAGR</sequence>
<keyword evidence="3" id="KW-1185">Reference proteome</keyword>
<dbReference type="RefSeq" id="WP_168078715.1">
    <property type="nucleotide sequence ID" value="NZ_BAAAQJ010000012.1"/>
</dbReference>
<gene>
    <name evidence="2" type="ORF">Pfl04_18590</name>
</gene>
<dbReference type="InterPro" id="IPR006016">
    <property type="entry name" value="UspA"/>
</dbReference>
<dbReference type="EMBL" id="BONU01000009">
    <property type="protein sequence ID" value="GIG73455.1"/>
    <property type="molecule type" value="Genomic_DNA"/>
</dbReference>
<evidence type="ECO:0000313" key="2">
    <source>
        <dbReference type="EMBL" id="GIG73455.1"/>
    </source>
</evidence>
<protein>
    <recommendedName>
        <fullName evidence="1">UspA domain-containing protein</fullName>
    </recommendedName>
</protein>
<evidence type="ECO:0000313" key="3">
    <source>
        <dbReference type="Proteomes" id="UP000653674"/>
    </source>
</evidence>
<dbReference type="AlphaFoldDB" id="A0A8J3LYK1"/>
<feature type="domain" description="UspA" evidence="1">
    <location>
        <begin position="15"/>
        <end position="137"/>
    </location>
</feature>
<dbReference type="Pfam" id="PF00582">
    <property type="entry name" value="Usp"/>
    <property type="match status" value="1"/>
</dbReference>